<keyword evidence="2" id="KW-0812">Transmembrane</keyword>
<keyword evidence="5" id="KW-1185">Reference proteome</keyword>
<protein>
    <recommendedName>
        <fullName evidence="6">Autophagy-related protein 27</fullName>
    </recommendedName>
</protein>
<accession>A0A0C9V7Z8</accession>
<feature type="chain" id="PRO_5002214840" description="Autophagy-related protein 27" evidence="3">
    <location>
        <begin position="20"/>
        <end position="325"/>
    </location>
</feature>
<name>A0A0C9V7Z8_SPHS4</name>
<feature type="compositionally biased region" description="Polar residues" evidence="1">
    <location>
        <begin position="130"/>
        <end position="142"/>
    </location>
</feature>
<sequence length="325" mass="34774">MNNPILLTSAVILLAGVAARPINPERGDELSEMRRTPSSNDDSQAVLGRMPSQGSFDSANSLQLHDFHDTVGVHSSSEELAGSASPRMKGTVPDPGLSSPYITAQRYLSTFGDKDLETPVLSPINLDETLPSTPSKSKPGQNETTPPPYEAPEYSPVVVALVISSAASLVLLGLAIAVVYVSHVVRHTLLGGNMWSAVSRGGKWKGQGLQTSEKENLGGREAKMIEEGGLNSTNEKALIAAREVPTELRSSHPAMESKEVTQPEAVDDPDDMALPEASVPAMREKANDRRLAASFVAWTYDNWVTHFMFALFGWVGALLSGGRGQ</sequence>
<organism evidence="4 5">
    <name type="scientific">Sphaerobolus stellatus (strain SS14)</name>
    <dbReference type="NCBI Taxonomy" id="990650"/>
    <lineage>
        <taxon>Eukaryota</taxon>
        <taxon>Fungi</taxon>
        <taxon>Dikarya</taxon>
        <taxon>Basidiomycota</taxon>
        <taxon>Agaricomycotina</taxon>
        <taxon>Agaricomycetes</taxon>
        <taxon>Phallomycetidae</taxon>
        <taxon>Geastrales</taxon>
        <taxon>Sphaerobolaceae</taxon>
        <taxon>Sphaerobolus</taxon>
    </lineage>
</organism>
<evidence type="ECO:0000256" key="2">
    <source>
        <dbReference type="SAM" id="Phobius"/>
    </source>
</evidence>
<proteinExistence type="predicted"/>
<feature type="region of interest" description="Disordered" evidence="1">
    <location>
        <begin position="123"/>
        <end position="150"/>
    </location>
</feature>
<dbReference type="AlphaFoldDB" id="A0A0C9V7Z8"/>
<dbReference type="HOGENOM" id="CLU_855730_0_0_1"/>
<feature type="transmembrane region" description="Helical" evidence="2">
    <location>
        <begin position="291"/>
        <end position="315"/>
    </location>
</feature>
<gene>
    <name evidence="4" type="ORF">M422DRAFT_52390</name>
</gene>
<dbReference type="EMBL" id="KN837211">
    <property type="protein sequence ID" value="KIJ33555.1"/>
    <property type="molecule type" value="Genomic_DNA"/>
</dbReference>
<keyword evidence="2" id="KW-0472">Membrane</keyword>
<feature type="transmembrane region" description="Helical" evidence="2">
    <location>
        <begin position="157"/>
        <end position="181"/>
    </location>
</feature>
<feature type="region of interest" description="Disordered" evidence="1">
    <location>
        <begin position="25"/>
        <end position="59"/>
    </location>
</feature>
<keyword evidence="3" id="KW-0732">Signal</keyword>
<dbReference type="Proteomes" id="UP000054279">
    <property type="component" value="Unassembled WGS sequence"/>
</dbReference>
<feature type="compositionally biased region" description="Basic and acidic residues" evidence="1">
    <location>
        <begin position="25"/>
        <end position="35"/>
    </location>
</feature>
<feature type="compositionally biased region" description="Basic and acidic residues" evidence="1">
    <location>
        <begin position="248"/>
        <end position="261"/>
    </location>
</feature>
<reference evidence="4 5" key="1">
    <citation type="submission" date="2014-06" db="EMBL/GenBank/DDBJ databases">
        <title>Evolutionary Origins and Diversification of the Mycorrhizal Mutualists.</title>
        <authorList>
            <consortium name="DOE Joint Genome Institute"/>
            <consortium name="Mycorrhizal Genomics Consortium"/>
            <person name="Kohler A."/>
            <person name="Kuo A."/>
            <person name="Nagy L.G."/>
            <person name="Floudas D."/>
            <person name="Copeland A."/>
            <person name="Barry K.W."/>
            <person name="Cichocki N."/>
            <person name="Veneault-Fourrey C."/>
            <person name="LaButti K."/>
            <person name="Lindquist E.A."/>
            <person name="Lipzen A."/>
            <person name="Lundell T."/>
            <person name="Morin E."/>
            <person name="Murat C."/>
            <person name="Riley R."/>
            <person name="Ohm R."/>
            <person name="Sun H."/>
            <person name="Tunlid A."/>
            <person name="Henrissat B."/>
            <person name="Grigoriev I.V."/>
            <person name="Hibbett D.S."/>
            <person name="Martin F."/>
        </authorList>
    </citation>
    <scope>NUCLEOTIDE SEQUENCE [LARGE SCALE GENOMIC DNA]</scope>
    <source>
        <strain evidence="4 5">SS14</strain>
    </source>
</reference>
<keyword evidence="2" id="KW-1133">Transmembrane helix</keyword>
<evidence type="ECO:0000313" key="4">
    <source>
        <dbReference type="EMBL" id="KIJ33555.1"/>
    </source>
</evidence>
<evidence type="ECO:0000256" key="1">
    <source>
        <dbReference type="SAM" id="MobiDB-lite"/>
    </source>
</evidence>
<evidence type="ECO:0000256" key="3">
    <source>
        <dbReference type="SAM" id="SignalP"/>
    </source>
</evidence>
<feature type="region of interest" description="Disordered" evidence="1">
    <location>
        <begin position="73"/>
        <end position="97"/>
    </location>
</feature>
<feature type="signal peptide" evidence="3">
    <location>
        <begin position="1"/>
        <end position="19"/>
    </location>
</feature>
<dbReference type="OrthoDB" id="3260384at2759"/>
<feature type="region of interest" description="Disordered" evidence="1">
    <location>
        <begin position="248"/>
        <end position="271"/>
    </location>
</feature>
<evidence type="ECO:0008006" key="6">
    <source>
        <dbReference type="Google" id="ProtNLM"/>
    </source>
</evidence>
<evidence type="ECO:0000313" key="5">
    <source>
        <dbReference type="Proteomes" id="UP000054279"/>
    </source>
</evidence>